<dbReference type="SUPFAM" id="SSF53335">
    <property type="entry name" value="S-adenosyl-L-methionine-dependent methyltransferases"/>
    <property type="match status" value="1"/>
</dbReference>
<feature type="non-terminal residue" evidence="2">
    <location>
        <position position="446"/>
    </location>
</feature>
<protein>
    <recommendedName>
        <fullName evidence="1">DUF4326 domain-containing protein</fullName>
    </recommendedName>
</protein>
<gene>
    <name evidence="2" type="ORF">PCOR1329_LOCUS23208</name>
</gene>
<evidence type="ECO:0000313" key="2">
    <source>
        <dbReference type="EMBL" id="CAK0822106.1"/>
    </source>
</evidence>
<feature type="domain" description="DUF4326" evidence="1">
    <location>
        <begin position="363"/>
        <end position="438"/>
    </location>
</feature>
<keyword evidence="3" id="KW-1185">Reference proteome</keyword>
<organism evidence="2 3">
    <name type="scientific">Prorocentrum cordatum</name>
    <dbReference type="NCBI Taxonomy" id="2364126"/>
    <lineage>
        <taxon>Eukaryota</taxon>
        <taxon>Sar</taxon>
        <taxon>Alveolata</taxon>
        <taxon>Dinophyceae</taxon>
        <taxon>Prorocentrales</taxon>
        <taxon>Prorocentraceae</taxon>
        <taxon>Prorocentrum</taxon>
    </lineage>
</organism>
<name>A0ABN9RUT5_9DINO</name>
<dbReference type="Pfam" id="PF14216">
    <property type="entry name" value="DUF4326"/>
    <property type="match status" value="1"/>
</dbReference>
<proteinExistence type="predicted"/>
<feature type="non-terminal residue" evidence="2">
    <location>
        <position position="1"/>
    </location>
</feature>
<dbReference type="Gene3D" id="3.40.50.150">
    <property type="entry name" value="Vaccinia Virus protein VP39"/>
    <property type="match status" value="1"/>
</dbReference>
<sequence>DLLMCLALSDLCVAGMRLEVDHLATASDASEAAGAVVYSTALSDRGRALATRRQRPAHAACEEETAFITLFDGIGGGRRAFEILGLVPVVHLSFEVDPQAVRVARCCYPGTQHLGDVPEADRVPPTLVGRVIRIILGLRMAMPEAAVDFLGENVASMAESEVLHLNALFERIPLEVEAGDIGWVKRPRLYWTSWDLLPSFESKATMVMAKSSAGRRTCRVALQAERPPLEGLPPAGASCPGAAAGEPLPALVRGLRCPALIHEAGGRVASPDAVARLKLMGFAEGRAAPCMTSVEAKTSPPKHDALRRSSVRTSFQFEVVAWLLGRKLRAGDLASLRCGRVELDEQASRELKVTAAGRASPGPPAVVYVGRGPRLWSLEPSCCGNPFAIVPSASREGAVAQFAGWLRGQPQLLGRLGDLRGATLACHCEQAVSCHADVRLAELAKR</sequence>
<dbReference type="Proteomes" id="UP001189429">
    <property type="component" value="Unassembled WGS sequence"/>
</dbReference>
<accession>A0ABN9RUT5</accession>
<evidence type="ECO:0000313" key="3">
    <source>
        <dbReference type="Proteomes" id="UP001189429"/>
    </source>
</evidence>
<dbReference type="InterPro" id="IPR025475">
    <property type="entry name" value="DUF4326"/>
</dbReference>
<dbReference type="InterPro" id="IPR029063">
    <property type="entry name" value="SAM-dependent_MTases_sf"/>
</dbReference>
<evidence type="ECO:0000259" key="1">
    <source>
        <dbReference type="Pfam" id="PF14216"/>
    </source>
</evidence>
<reference evidence="2" key="1">
    <citation type="submission" date="2023-10" db="EMBL/GenBank/DDBJ databases">
        <authorList>
            <person name="Chen Y."/>
            <person name="Shah S."/>
            <person name="Dougan E. K."/>
            <person name="Thang M."/>
            <person name="Chan C."/>
        </authorList>
    </citation>
    <scope>NUCLEOTIDE SEQUENCE [LARGE SCALE GENOMIC DNA]</scope>
</reference>
<comment type="caution">
    <text evidence="2">The sequence shown here is derived from an EMBL/GenBank/DDBJ whole genome shotgun (WGS) entry which is preliminary data.</text>
</comment>
<dbReference type="EMBL" id="CAUYUJ010007832">
    <property type="protein sequence ID" value="CAK0822106.1"/>
    <property type="molecule type" value="Genomic_DNA"/>
</dbReference>